<dbReference type="SUPFAM" id="SSF55729">
    <property type="entry name" value="Acyl-CoA N-acyltransferases (Nat)"/>
    <property type="match status" value="1"/>
</dbReference>
<reference evidence="7" key="1">
    <citation type="journal article" date="2020" name="Nature">
        <title>Giant virus diversity and host interactions through global metagenomics.</title>
        <authorList>
            <person name="Schulz F."/>
            <person name="Roux S."/>
            <person name="Paez-Espino D."/>
            <person name="Jungbluth S."/>
            <person name="Walsh D.A."/>
            <person name="Denef V.J."/>
            <person name="McMahon K.D."/>
            <person name="Konstantinidis K.T."/>
            <person name="Eloe-Fadrosh E.A."/>
            <person name="Kyrpides N.C."/>
            <person name="Woyke T."/>
        </authorList>
    </citation>
    <scope>NUCLEOTIDE SEQUENCE</scope>
    <source>
        <strain evidence="7">GVMAG-M-3300024261-37</strain>
        <strain evidence="6">GVMAG-S-1039698-54</strain>
    </source>
</reference>
<feature type="domain" description="Glycylpeptide N-tetradecanoyltransferase N-terminal" evidence="5">
    <location>
        <begin position="62"/>
        <end position="171"/>
    </location>
</feature>
<dbReference type="AlphaFoldDB" id="A0A6C0INZ4"/>
<evidence type="ECO:0000313" key="7">
    <source>
        <dbReference type="EMBL" id="QHT94924.1"/>
    </source>
</evidence>
<protein>
    <recommendedName>
        <fullName evidence="2">glycylpeptide N-tetradecanoyltransferase</fullName>
        <ecNumber evidence="2">2.3.1.97</ecNumber>
    </recommendedName>
</protein>
<evidence type="ECO:0000256" key="1">
    <source>
        <dbReference type="ARBA" id="ARBA00009469"/>
    </source>
</evidence>
<dbReference type="Pfam" id="PF01233">
    <property type="entry name" value="NMT"/>
    <property type="match status" value="1"/>
</dbReference>
<organism evidence="7">
    <name type="scientific">viral metagenome</name>
    <dbReference type="NCBI Taxonomy" id="1070528"/>
    <lineage>
        <taxon>unclassified sequences</taxon>
        <taxon>metagenomes</taxon>
        <taxon>organismal metagenomes</taxon>
    </lineage>
</organism>
<dbReference type="GO" id="GO:0004379">
    <property type="term" value="F:glycylpeptide N-tetradecanoyltransferase activity"/>
    <property type="evidence" value="ECO:0007669"/>
    <property type="project" value="UniProtKB-EC"/>
</dbReference>
<evidence type="ECO:0000256" key="3">
    <source>
        <dbReference type="ARBA" id="ARBA00022679"/>
    </source>
</evidence>
<comment type="similarity">
    <text evidence="1">Belongs to the NMT family.</text>
</comment>
<evidence type="ECO:0000256" key="2">
    <source>
        <dbReference type="ARBA" id="ARBA00012923"/>
    </source>
</evidence>
<keyword evidence="4" id="KW-0012">Acyltransferase</keyword>
<sequence length="381" mass="45635">MLLYALIILIIILATVYLYYKVKHQFWSRQPVFHIHNIWYWYDPPGIIQKEKPEMNKFYKADIEFDNFNNISIEKRALLIDFIKNNYLPDKVEKYVPSEKSITNYFSGHIDKSFISLHYKNRFSNNKIISCMTTRPLECYINNEKFTLYYVDYLCVHQKERKKGIAPITIYSHYVNHRCQHDNTVFFFKREGDTTLIVPLMIYKTYFFDISRWDKNVTFDQSYIFTYKLSKQNSTSYMQLLKLIKEKFSCVITPVISNLMHLCSEKELIITILNVTKEDQCIYIFRDPHITYKGKRSIELITSFNNNQSKEVFALGMFNSIKMINEEKEFNILLIEDTGDNNMILKVILNRYDSFLKTVASYYFYNYANYPLQSNDVFCLN</sequence>
<dbReference type="InterPro" id="IPR022676">
    <property type="entry name" value="NMT_N"/>
</dbReference>
<evidence type="ECO:0000313" key="6">
    <source>
        <dbReference type="EMBL" id="QHS80418.1"/>
    </source>
</evidence>
<name>A0A6C0INZ4_9ZZZZ</name>
<evidence type="ECO:0000256" key="4">
    <source>
        <dbReference type="ARBA" id="ARBA00023315"/>
    </source>
</evidence>
<dbReference type="EMBL" id="MN740679">
    <property type="protein sequence ID" value="QHS80418.1"/>
    <property type="molecule type" value="Genomic_DNA"/>
</dbReference>
<dbReference type="InterPro" id="IPR016181">
    <property type="entry name" value="Acyl_CoA_acyltransferase"/>
</dbReference>
<dbReference type="EC" id="2.3.1.97" evidence="2"/>
<keyword evidence="3" id="KW-0808">Transferase</keyword>
<evidence type="ECO:0000259" key="5">
    <source>
        <dbReference type="Pfam" id="PF01233"/>
    </source>
</evidence>
<proteinExistence type="inferred from homology"/>
<dbReference type="EMBL" id="MN740232">
    <property type="protein sequence ID" value="QHT94924.1"/>
    <property type="molecule type" value="Genomic_DNA"/>
</dbReference>
<dbReference type="Gene3D" id="3.40.630.30">
    <property type="match status" value="1"/>
</dbReference>
<accession>A0A6C0INZ4</accession>